<evidence type="ECO:0000313" key="1">
    <source>
        <dbReference type="EMBL" id="UTD01492.1"/>
    </source>
</evidence>
<proteinExistence type="predicted"/>
<protein>
    <submittedName>
        <fullName evidence="1">Type II toxin-antitoxin system RelE/ParE family toxin</fullName>
    </submittedName>
</protein>
<dbReference type="Proteomes" id="UP001056981">
    <property type="component" value="Chromosome"/>
</dbReference>
<dbReference type="InterPro" id="IPR014056">
    <property type="entry name" value="TypeIITA-like_toxin_pred"/>
</dbReference>
<gene>
    <name evidence="1" type="ORF">E4N86_05575</name>
</gene>
<accession>A0A9Q9BIG6</accession>
<dbReference type="InterPro" id="IPR009241">
    <property type="entry name" value="HigB-like"/>
</dbReference>
<evidence type="ECO:0000313" key="2">
    <source>
        <dbReference type="Proteomes" id="UP001056981"/>
    </source>
</evidence>
<dbReference type="PANTHER" id="PTHR41791">
    <property type="entry name" value="SSL7039 PROTEIN"/>
    <property type="match status" value="1"/>
</dbReference>
<dbReference type="NCBIfam" id="TIGR02683">
    <property type="entry name" value="upstrm_HI1419"/>
    <property type="match status" value="1"/>
</dbReference>
<dbReference type="EMBL" id="CP051635">
    <property type="protein sequence ID" value="UTD01492.1"/>
    <property type="molecule type" value="Genomic_DNA"/>
</dbReference>
<dbReference type="AlphaFoldDB" id="A0A9Q9BIG6"/>
<reference evidence="1" key="1">
    <citation type="submission" date="2020-04" db="EMBL/GenBank/DDBJ databases">
        <title>Comparative genomics of oral phylogroup-2 Treponema strains.</title>
        <authorList>
            <person name="Zeng H."/>
            <person name="Chan Y.K."/>
            <person name="Watt R.M."/>
        </authorList>
    </citation>
    <scope>NUCLEOTIDE SEQUENCE</scope>
    <source>
        <strain evidence="1">OMZ 905</strain>
    </source>
</reference>
<name>A0A9Q9BIG6_TREDN</name>
<dbReference type="PIRSF" id="PIRSF028744">
    <property type="entry name" value="Addict_mod_HI1419"/>
    <property type="match status" value="1"/>
</dbReference>
<dbReference type="Pfam" id="PF05973">
    <property type="entry name" value="Gp49"/>
    <property type="match status" value="1"/>
</dbReference>
<sequence>MRTIKKTEVFDTWLSKLKDEKGKAKITDRIMRLKRGNKGDHRIIDKDIYELRIHFGPGYRIYCTDKNNEIILLLIAGDKSTQPKDIKKAQQMIKLLEQGDTK</sequence>
<dbReference type="PANTHER" id="PTHR41791:SF1">
    <property type="entry name" value="SSL7039 PROTEIN"/>
    <property type="match status" value="1"/>
</dbReference>
<organism evidence="1 2">
    <name type="scientific">Treponema denticola</name>
    <dbReference type="NCBI Taxonomy" id="158"/>
    <lineage>
        <taxon>Bacteria</taxon>
        <taxon>Pseudomonadati</taxon>
        <taxon>Spirochaetota</taxon>
        <taxon>Spirochaetia</taxon>
        <taxon>Spirochaetales</taxon>
        <taxon>Treponemataceae</taxon>
        <taxon>Treponema</taxon>
    </lineage>
</organism>